<dbReference type="Proteomes" id="UP000299102">
    <property type="component" value="Unassembled WGS sequence"/>
</dbReference>
<evidence type="ECO:0000313" key="1">
    <source>
        <dbReference type="EMBL" id="GBP18207.1"/>
    </source>
</evidence>
<sequence>MFICTSYIGSPARKSGALARARRIENLPTMRAARRLIECASRPGARALTFRRVWGTARRPCPPAAGVFGRRANPRDVRARGARSPTIPGIYQAIKHITQRAMPNNATTEISRLERTATGSTLFRAVQYSKTKRVYASHQRETVTAAHLHSKSERNHRFALPAFWEDIAYLMEGLGHMEEEGWSKTPILTHSLSKTKNVNITTARDDSCCIRFSDQSGRRPHKDVIRHAGQGYATRAHVHLYLPQHLELLHFQERETDASLD</sequence>
<comment type="caution">
    <text evidence="1">The sequence shown here is derived from an EMBL/GenBank/DDBJ whole genome shotgun (WGS) entry which is preliminary data.</text>
</comment>
<protein>
    <submittedName>
        <fullName evidence="1">Uncharacterized protein</fullName>
    </submittedName>
</protein>
<evidence type="ECO:0000313" key="2">
    <source>
        <dbReference type="Proteomes" id="UP000299102"/>
    </source>
</evidence>
<dbReference type="EMBL" id="BGZK01000094">
    <property type="protein sequence ID" value="GBP18207.1"/>
    <property type="molecule type" value="Genomic_DNA"/>
</dbReference>
<dbReference type="AlphaFoldDB" id="A0A4C1TW16"/>
<name>A0A4C1TW16_EUMVA</name>
<organism evidence="1 2">
    <name type="scientific">Eumeta variegata</name>
    <name type="common">Bagworm moth</name>
    <name type="synonym">Eumeta japonica</name>
    <dbReference type="NCBI Taxonomy" id="151549"/>
    <lineage>
        <taxon>Eukaryota</taxon>
        <taxon>Metazoa</taxon>
        <taxon>Ecdysozoa</taxon>
        <taxon>Arthropoda</taxon>
        <taxon>Hexapoda</taxon>
        <taxon>Insecta</taxon>
        <taxon>Pterygota</taxon>
        <taxon>Neoptera</taxon>
        <taxon>Endopterygota</taxon>
        <taxon>Lepidoptera</taxon>
        <taxon>Glossata</taxon>
        <taxon>Ditrysia</taxon>
        <taxon>Tineoidea</taxon>
        <taxon>Psychidae</taxon>
        <taxon>Oiketicinae</taxon>
        <taxon>Eumeta</taxon>
    </lineage>
</organism>
<gene>
    <name evidence="1" type="ORF">EVAR_9049_1</name>
</gene>
<accession>A0A4C1TW16</accession>
<reference evidence="1 2" key="1">
    <citation type="journal article" date="2019" name="Commun. Biol.">
        <title>The bagworm genome reveals a unique fibroin gene that provides high tensile strength.</title>
        <authorList>
            <person name="Kono N."/>
            <person name="Nakamura H."/>
            <person name="Ohtoshi R."/>
            <person name="Tomita M."/>
            <person name="Numata K."/>
            <person name="Arakawa K."/>
        </authorList>
    </citation>
    <scope>NUCLEOTIDE SEQUENCE [LARGE SCALE GENOMIC DNA]</scope>
</reference>
<proteinExistence type="predicted"/>
<keyword evidence="2" id="KW-1185">Reference proteome</keyword>